<keyword evidence="2" id="KW-0812">Transmembrane</keyword>
<proteinExistence type="predicted"/>
<keyword evidence="2" id="KW-0472">Membrane</keyword>
<gene>
    <name evidence="4" type="ORF">HUG17_7580</name>
</gene>
<organism evidence="4">
    <name type="scientific">Dermatophagoides farinae</name>
    <name type="common">American house dust mite</name>
    <dbReference type="NCBI Taxonomy" id="6954"/>
    <lineage>
        <taxon>Eukaryota</taxon>
        <taxon>Metazoa</taxon>
        <taxon>Ecdysozoa</taxon>
        <taxon>Arthropoda</taxon>
        <taxon>Chelicerata</taxon>
        <taxon>Arachnida</taxon>
        <taxon>Acari</taxon>
        <taxon>Acariformes</taxon>
        <taxon>Sarcoptiformes</taxon>
        <taxon>Astigmata</taxon>
        <taxon>Psoroptidia</taxon>
        <taxon>Analgoidea</taxon>
        <taxon>Pyroglyphidae</taxon>
        <taxon>Dermatophagoidinae</taxon>
        <taxon>Dermatophagoides</taxon>
    </lineage>
</organism>
<evidence type="ECO:0000256" key="2">
    <source>
        <dbReference type="SAM" id="Phobius"/>
    </source>
</evidence>
<dbReference type="Proteomes" id="UP000828236">
    <property type="component" value="Unassembled WGS sequence"/>
</dbReference>
<reference evidence="4" key="1">
    <citation type="submission" date="2020-06" db="EMBL/GenBank/DDBJ databases">
        <authorList>
            <person name="Ji K."/>
            <person name="Li J."/>
        </authorList>
    </citation>
    <scope>NUCLEOTIDE SEQUENCE</scope>
    <source>
        <strain evidence="4">JKM2019</strain>
        <tissue evidence="4">Whole body</tissue>
    </source>
</reference>
<sequence>MMKIFLLFHIIIVVVVGKTSSLQHGNHYICNDNKLIQIIEWESLPNGTIRLFELDAYYEINDVIDKIVSGPFRPLPYELNQMNPKTFVLYSTILNDVIKCNRTICSTTSTSMMIKSIDFEINGLTQLTRIDQQHYPMAIGLVFDSDHNVYLIVHHTNTTNQSDDGQLEFRSLNRTFSGGRNQLNQLITLPNKYLSFNRKNQICMIDSIGVSKFDLCMNDVHDGDILGCRSLTTNVQQQQQQQRSTFNLNMSITIKSSSDDNISSYYLIPYAIGIFIITMLIVGYVVLNCDKNFCRHCNFFTNGSSNNGGGGSKDTTLKTEDNRTQQQQPAAAQPEIMNDHVE</sequence>
<dbReference type="AlphaFoldDB" id="A0A9D4SCT6"/>
<evidence type="ECO:0000313" key="4">
    <source>
        <dbReference type="EMBL" id="KAH7637374.1"/>
    </source>
</evidence>
<feature type="region of interest" description="Disordered" evidence="1">
    <location>
        <begin position="308"/>
        <end position="342"/>
    </location>
</feature>
<evidence type="ECO:0000256" key="1">
    <source>
        <dbReference type="SAM" id="MobiDB-lite"/>
    </source>
</evidence>
<keyword evidence="2" id="KW-1133">Transmembrane helix</keyword>
<feature type="signal peptide" evidence="3">
    <location>
        <begin position="1"/>
        <end position="17"/>
    </location>
</feature>
<feature type="chain" id="PRO_5038757939" evidence="3">
    <location>
        <begin position="18"/>
        <end position="342"/>
    </location>
</feature>
<keyword evidence="3" id="KW-0732">Signal</keyword>
<evidence type="ECO:0000256" key="3">
    <source>
        <dbReference type="SAM" id="SignalP"/>
    </source>
</evidence>
<name>A0A9D4SCT6_DERFA</name>
<protein>
    <submittedName>
        <fullName evidence="4">Uncharacterized protein</fullName>
    </submittedName>
</protein>
<reference evidence="4" key="2">
    <citation type="journal article" date="2021" name="World Allergy Organ. J.">
        <title>Chromosome-level assembly of Dermatophagoides farinae genome and transcriptome reveals two novel allergens Der f 37 and Der f 39.</title>
        <authorList>
            <person name="Chen J."/>
            <person name="Cai Z."/>
            <person name="Fan D."/>
            <person name="Hu J."/>
            <person name="Hou Y."/>
            <person name="He Y."/>
            <person name="Zhang Z."/>
            <person name="Zhao Z."/>
            <person name="Gao P."/>
            <person name="Hu W."/>
            <person name="Sun J."/>
            <person name="Li J."/>
            <person name="Ji K."/>
        </authorList>
    </citation>
    <scope>NUCLEOTIDE SEQUENCE</scope>
    <source>
        <strain evidence="4">JKM2019</strain>
    </source>
</reference>
<feature type="transmembrane region" description="Helical" evidence="2">
    <location>
        <begin position="265"/>
        <end position="287"/>
    </location>
</feature>
<accession>A0A9D4SCT6</accession>
<dbReference type="EMBL" id="SDOV01000009">
    <property type="protein sequence ID" value="KAH7637374.1"/>
    <property type="molecule type" value="Genomic_DNA"/>
</dbReference>
<comment type="caution">
    <text evidence="4">The sequence shown here is derived from an EMBL/GenBank/DDBJ whole genome shotgun (WGS) entry which is preliminary data.</text>
</comment>
<feature type="compositionally biased region" description="Low complexity" evidence="1">
    <location>
        <begin position="325"/>
        <end position="334"/>
    </location>
</feature>